<organism evidence="2 3">
    <name type="scientific">Crocosphaera chwakensis CCY0110</name>
    <dbReference type="NCBI Taxonomy" id="391612"/>
    <lineage>
        <taxon>Bacteria</taxon>
        <taxon>Bacillati</taxon>
        <taxon>Cyanobacteriota</taxon>
        <taxon>Cyanophyceae</taxon>
        <taxon>Oscillatoriophycideae</taxon>
        <taxon>Chroococcales</taxon>
        <taxon>Aphanothecaceae</taxon>
        <taxon>Crocosphaera</taxon>
        <taxon>Crocosphaera chwakensis</taxon>
    </lineage>
</organism>
<protein>
    <submittedName>
        <fullName evidence="2">Uncharacterized protein</fullName>
    </submittedName>
</protein>
<feature type="region of interest" description="Disordered" evidence="1">
    <location>
        <begin position="125"/>
        <end position="148"/>
    </location>
</feature>
<dbReference type="EMBL" id="AAXW01000052">
    <property type="protein sequence ID" value="EAZ89162.1"/>
    <property type="molecule type" value="Genomic_DNA"/>
</dbReference>
<evidence type="ECO:0000313" key="3">
    <source>
        <dbReference type="Proteomes" id="UP000003781"/>
    </source>
</evidence>
<accession>A3IWH8</accession>
<reference evidence="2 3" key="1">
    <citation type="submission" date="2007-03" db="EMBL/GenBank/DDBJ databases">
        <authorList>
            <person name="Stal L."/>
            <person name="Ferriera S."/>
            <person name="Johnson J."/>
            <person name="Kravitz S."/>
            <person name="Beeson K."/>
            <person name="Sutton G."/>
            <person name="Rogers Y.-H."/>
            <person name="Friedman R."/>
            <person name="Frazier M."/>
            <person name="Venter J.C."/>
        </authorList>
    </citation>
    <scope>NUCLEOTIDE SEQUENCE [LARGE SCALE GENOMIC DNA]</scope>
    <source>
        <strain evidence="2 3">CCY0110</strain>
    </source>
</reference>
<feature type="compositionally biased region" description="Polar residues" evidence="1">
    <location>
        <begin position="134"/>
        <end position="148"/>
    </location>
</feature>
<evidence type="ECO:0000313" key="2">
    <source>
        <dbReference type="EMBL" id="EAZ89162.1"/>
    </source>
</evidence>
<keyword evidence="3" id="KW-1185">Reference proteome</keyword>
<dbReference type="AlphaFoldDB" id="A3IWH8"/>
<dbReference type="Proteomes" id="UP000003781">
    <property type="component" value="Unassembled WGS sequence"/>
</dbReference>
<proteinExistence type="predicted"/>
<dbReference type="eggNOG" id="ENOG5030QN1">
    <property type="taxonomic scope" value="Bacteria"/>
</dbReference>
<comment type="caution">
    <text evidence="2">The sequence shown here is derived from an EMBL/GenBank/DDBJ whole genome shotgun (WGS) entry which is preliminary data.</text>
</comment>
<name>A3IWH8_9CHRO</name>
<evidence type="ECO:0000256" key="1">
    <source>
        <dbReference type="SAM" id="MobiDB-lite"/>
    </source>
</evidence>
<dbReference type="RefSeq" id="WP_008277736.1">
    <property type="nucleotide sequence ID" value="NZ_AAXW01000052.1"/>
</dbReference>
<sequence>MAFQNLETTLDTLKTLGASTVEITYFGSGDDGAIESPTLKTFFAGYDEETIEEALADQSGDTLIAFVEHLLGFGWENGTGLDGTIIFDLTTDKITHNQEEEVIQCNYNEEVYNLAGDLLSSKTDNWEDRMLPSPSETQTENDESVSQQQKEYIRSIENKLRETSTERFLLDFWIKYPEVESITLGKTWGKNAESGWTTFIELKDIEFIAIQAMEDLKKKLDKTDQYDINSVSGWQELLFEDGGVSPEEISENYLDKKLTHTENPEQTLKEMMIEIAKVINGENC</sequence>
<gene>
    <name evidence="2" type="ORF">CY0110_31710</name>
</gene>